<evidence type="ECO:0000313" key="2">
    <source>
        <dbReference type="Proteomes" id="UP001642260"/>
    </source>
</evidence>
<sequence>MRRGLLLAWIQQCVAPDRLDHCFHICYGGIAAGDRDTEHVPSHTVSPPGGVSEQISTREMVPSSLLFLSFSPVIKTSDRDG</sequence>
<dbReference type="AlphaFoldDB" id="A0ABC8K8U2"/>
<reference evidence="1 2" key="1">
    <citation type="submission" date="2022-03" db="EMBL/GenBank/DDBJ databases">
        <authorList>
            <person name="Macdonald S."/>
            <person name="Ahmed S."/>
            <person name="Newling K."/>
        </authorList>
    </citation>
    <scope>NUCLEOTIDE SEQUENCE [LARGE SCALE GENOMIC DNA]</scope>
</reference>
<gene>
    <name evidence="1" type="ORF">ERUC_LOCUS21071</name>
</gene>
<organism evidence="1 2">
    <name type="scientific">Eruca vesicaria subsp. sativa</name>
    <name type="common">Garden rocket</name>
    <name type="synonym">Eruca sativa</name>
    <dbReference type="NCBI Taxonomy" id="29727"/>
    <lineage>
        <taxon>Eukaryota</taxon>
        <taxon>Viridiplantae</taxon>
        <taxon>Streptophyta</taxon>
        <taxon>Embryophyta</taxon>
        <taxon>Tracheophyta</taxon>
        <taxon>Spermatophyta</taxon>
        <taxon>Magnoliopsida</taxon>
        <taxon>eudicotyledons</taxon>
        <taxon>Gunneridae</taxon>
        <taxon>Pentapetalae</taxon>
        <taxon>rosids</taxon>
        <taxon>malvids</taxon>
        <taxon>Brassicales</taxon>
        <taxon>Brassicaceae</taxon>
        <taxon>Brassiceae</taxon>
        <taxon>Eruca</taxon>
    </lineage>
</organism>
<dbReference type="Proteomes" id="UP001642260">
    <property type="component" value="Unassembled WGS sequence"/>
</dbReference>
<evidence type="ECO:0008006" key="3">
    <source>
        <dbReference type="Google" id="ProtNLM"/>
    </source>
</evidence>
<accession>A0ABC8K8U2</accession>
<comment type="caution">
    <text evidence="1">The sequence shown here is derived from an EMBL/GenBank/DDBJ whole genome shotgun (WGS) entry which is preliminary data.</text>
</comment>
<protein>
    <recommendedName>
        <fullName evidence="3">Secreted protein</fullName>
    </recommendedName>
</protein>
<dbReference type="EMBL" id="CAKOAT010206265">
    <property type="protein sequence ID" value="CAH8355316.1"/>
    <property type="molecule type" value="Genomic_DNA"/>
</dbReference>
<proteinExistence type="predicted"/>
<name>A0ABC8K8U2_ERUVS</name>
<keyword evidence="2" id="KW-1185">Reference proteome</keyword>
<evidence type="ECO:0000313" key="1">
    <source>
        <dbReference type="EMBL" id="CAH8355316.1"/>
    </source>
</evidence>